<proteinExistence type="predicted"/>
<dbReference type="RefSeq" id="WP_027380879.1">
    <property type="nucleotide sequence ID" value="NZ_FTOV01000002.1"/>
</dbReference>
<protein>
    <submittedName>
        <fullName evidence="2">Uncharacterized protein</fullName>
    </submittedName>
</protein>
<dbReference type="Proteomes" id="UP000185781">
    <property type="component" value="Unassembled WGS sequence"/>
</dbReference>
<dbReference type="AlphaFoldDB" id="A0A1N7LF09"/>
<sequence>MSQEDKILAAIHILTQAKEETAELLKDTPMLSIRVENTMGLLIRGINHANGFNVAASEEKKESKQLSNFFGLDVQDIEKQDLPAVVEVSKSEKDLFMERIQILYDGFLDREDKEIVESVPKLDVLGVAKLAGITVENPASQNITQTFVKSIKKAIKDKNEVEANRQKELTNLNKLQNALNPETDKSIDLQKEINEDVNTEDQQ</sequence>
<evidence type="ECO:0000256" key="1">
    <source>
        <dbReference type="SAM" id="MobiDB-lite"/>
    </source>
</evidence>
<evidence type="ECO:0000313" key="2">
    <source>
        <dbReference type="EMBL" id="SIS72361.1"/>
    </source>
</evidence>
<dbReference type="OrthoDB" id="1270585at2"/>
<gene>
    <name evidence="2" type="ORF">SAMN05421785_102189</name>
</gene>
<reference evidence="2 3" key="1">
    <citation type="submission" date="2017-01" db="EMBL/GenBank/DDBJ databases">
        <authorList>
            <person name="Mah S.A."/>
            <person name="Swanson W.J."/>
            <person name="Moy G.W."/>
            <person name="Vacquier V.D."/>
        </authorList>
    </citation>
    <scope>NUCLEOTIDE SEQUENCE [LARGE SCALE GENOMIC DNA]</scope>
    <source>
        <strain evidence="2 3">DSM 18014</strain>
    </source>
</reference>
<dbReference type="STRING" id="373672.SAMN05421785_102189"/>
<feature type="compositionally biased region" description="Basic and acidic residues" evidence="1">
    <location>
        <begin position="182"/>
        <end position="194"/>
    </location>
</feature>
<dbReference type="EMBL" id="FTOV01000002">
    <property type="protein sequence ID" value="SIS72361.1"/>
    <property type="molecule type" value="Genomic_DNA"/>
</dbReference>
<name>A0A1N7LF09_9FLAO</name>
<accession>A0A1N7LF09</accession>
<organism evidence="2 3">
    <name type="scientific">Chryseobacterium gambrini</name>
    <dbReference type="NCBI Taxonomy" id="373672"/>
    <lineage>
        <taxon>Bacteria</taxon>
        <taxon>Pseudomonadati</taxon>
        <taxon>Bacteroidota</taxon>
        <taxon>Flavobacteriia</taxon>
        <taxon>Flavobacteriales</taxon>
        <taxon>Weeksellaceae</taxon>
        <taxon>Chryseobacterium group</taxon>
        <taxon>Chryseobacterium</taxon>
    </lineage>
</organism>
<evidence type="ECO:0000313" key="3">
    <source>
        <dbReference type="Proteomes" id="UP000185781"/>
    </source>
</evidence>
<feature type="region of interest" description="Disordered" evidence="1">
    <location>
        <begin position="172"/>
        <end position="203"/>
    </location>
</feature>